<keyword evidence="5" id="KW-1185">Reference proteome</keyword>
<evidence type="ECO:0000259" key="3">
    <source>
        <dbReference type="PROSITE" id="PS50887"/>
    </source>
</evidence>
<evidence type="ECO:0000313" key="4">
    <source>
        <dbReference type="EMBL" id="GAA0360765.1"/>
    </source>
</evidence>
<reference evidence="4 5" key="1">
    <citation type="journal article" date="2019" name="Int. J. Syst. Evol. Microbiol.">
        <title>The Global Catalogue of Microorganisms (GCM) 10K type strain sequencing project: providing services to taxonomists for standard genome sequencing and annotation.</title>
        <authorList>
            <consortium name="The Broad Institute Genomics Platform"/>
            <consortium name="The Broad Institute Genome Sequencing Center for Infectious Disease"/>
            <person name="Wu L."/>
            <person name="Ma J."/>
        </authorList>
    </citation>
    <scope>NUCLEOTIDE SEQUENCE [LARGE SCALE GENOMIC DNA]</scope>
    <source>
        <strain evidence="4 5">JCM 13378</strain>
    </source>
</reference>
<name>A0ABN0XCK5_9ALTE</name>
<dbReference type="EMBL" id="BAAAEI010000014">
    <property type="protein sequence ID" value="GAA0360765.1"/>
    <property type="molecule type" value="Genomic_DNA"/>
</dbReference>
<keyword evidence="1" id="KW-0175">Coiled coil</keyword>
<sequence length="601" mass="67263">MATGVLRLIGVLGGICLPVVTAAQPVAVDELIRSLKAEGYECPSDQHARQIDSFIGQALPVQQAFYLKVRKAQYLACGGRLEESAEILDALLSVTYPPDDSENLAYALYLAGIVTSNAEQTRRCDYYRAAEQEALRVDAPSILLGAQLELTSTCDIDEDNIDKSLAKLYALLEKHSSAEDQAIRSDIFNNIGNLYAILGQHELAGDQYLKSYQMSQGNYTGETLLTPLFNAVTAYLKSGRIDQARSAMDELIQQNAQVNTPLTNAWVQQAQAIYALHMGNFQLLKDSLVKWAVFLPDLSHPDMDTMYRRMQAQACLHERDERCLKDYLTFELQDHPFEQSEDLAYLRLLIQSYRLLDQPENALLVFDQYDRVNKHLIEMQQSSSKILGVAQMLSDIVELESNLEKARQEKALATMRLVFALALVGALLGLLVWLIYRRQRSHFKRDHLTGLFSSSAAVERLKRFGRPSVLRVHALALFNVDGIQALNPEYGPGSVEVVLQQVAEKLQQASQAGDVIGRMGSQEFLVCLYDIDEVRAKNHLERLYLALTESTFDTVSGQGVNLSAQYSVMILDEAPDDVIALYQGLVEAMAQERRMQAAQQR</sequence>
<proteinExistence type="predicted"/>
<evidence type="ECO:0000256" key="2">
    <source>
        <dbReference type="SAM" id="Phobius"/>
    </source>
</evidence>
<keyword evidence="2" id="KW-1133">Transmembrane helix</keyword>
<keyword evidence="2" id="KW-0812">Transmembrane</keyword>
<protein>
    <recommendedName>
        <fullName evidence="3">GGDEF domain-containing protein</fullName>
    </recommendedName>
</protein>
<dbReference type="Gene3D" id="1.25.40.10">
    <property type="entry name" value="Tetratricopeptide repeat domain"/>
    <property type="match status" value="1"/>
</dbReference>
<dbReference type="InterPro" id="IPR029787">
    <property type="entry name" value="Nucleotide_cyclase"/>
</dbReference>
<feature type="coiled-coil region" evidence="1">
    <location>
        <begin position="389"/>
        <end position="416"/>
    </location>
</feature>
<dbReference type="InterPro" id="IPR011990">
    <property type="entry name" value="TPR-like_helical_dom_sf"/>
</dbReference>
<evidence type="ECO:0000313" key="5">
    <source>
        <dbReference type="Proteomes" id="UP001501757"/>
    </source>
</evidence>
<accession>A0ABN0XCK5</accession>
<evidence type="ECO:0000256" key="1">
    <source>
        <dbReference type="SAM" id="Coils"/>
    </source>
</evidence>
<keyword evidence="2" id="KW-0472">Membrane</keyword>
<dbReference type="PROSITE" id="PS50887">
    <property type="entry name" value="GGDEF"/>
    <property type="match status" value="1"/>
</dbReference>
<dbReference type="InterPro" id="IPR043128">
    <property type="entry name" value="Rev_trsase/Diguanyl_cyclase"/>
</dbReference>
<dbReference type="SUPFAM" id="SSF55073">
    <property type="entry name" value="Nucleotide cyclase"/>
    <property type="match status" value="1"/>
</dbReference>
<dbReference type="InterPro" id="IPR000160">
    <property type="entry name" value="GGDEF_dom"/>
</dbReference>
<feature type="domain" description="GGDEF" evidence="3">
    <location>
        <begin position="471"/>
        <end position="601"/>
    </location>
</feature>
<gene>
    <name evidence="4" type="ORF">GCM10009092_26270</name>
</gene>
<dbReference type="PANTHER" id="PTHR33121">
    <property type="entry name" value="CYCLIC DI-GMP PHOSPHODIESTERASE PDEF"/>
    <property type="match status" value="1"/>
</dbReference>
<dbReference type="Gene3D" id="3.30.70.270">
    <property type="match status" value="1"/>
</dbReference>
<dbReference type="Proteomes" id="UP001501757">
    <property type="component" value="Unassembled WGS sequence"/>
</dbReference>
<comment type="caution">
    <text evidence="4">The sequence shown here is derived from an EMBL/GenBank/DDBJ whole genome shotgun (WGS) entry which is preliminary data.</text>
</comment>
<dbReference type="InterPro" id="IPR050706">
    <property type="entry name" value="Cyclic-di-GMP_PDE-like"/>
</dbReference>
<feature type="transmembrane region" description="Helical" evidence="2">
    <location>
        <begin position="417"/>
        <end position="436"/>
    </location>
</feature>
<dbReference type="Pfam" id="PF00990">
    <property type="entry name" value="GGDEF"/>
    <property type="match status" value="1"/>
</dbReference>
<dbReference type="SMART" id="SM00267">
    <property type="entry name" value="GGDEF"/>
    <property type="match status" value="1"/>
</dbReference>
<organism evidence="4 5">
    <name type="scientific">Bowmanella denitrificans</name>
    <dbReference type="NCBI Taxonomy" id="366582"/>
    <lineage>
        <taxon>Bacteria</taxon>
        <taxon>Pseudomonadati</taxon>
        <taxon>Pseudomonadota</taxon>
        <taxon>Gammaproteobacteria</taxon>
        <taxon>Alteromonadales</taxon>
        <taxon>Alteromonadaceae</taxon>
        <taxon>Bowmanella</taxon>
    </lineage>
</organism>
<dbReference type="PANTHER" id="PTHR33121:SF79">
    <property type="entry name" value="CYCLIC DI-GMP PHOSPHODIESTERASE PDED-RELATED"/>
    <property type="match status" value="1"/>
</dbReference>
<dbReference type="SUPFAM" id="SSF48452">
    <property type="entry name" value="TPR-like"/>
    <property type="match status" value="1"/>
</dbReference>
<dbReference type="RefSeq" id="WP_343845465.1">
    <property type="nucleotide sequence ID" value="NZ_BAAAEI010000014.1"/>
</dbReference>